<feature type="domain" description="Polysaccharide export protein N-terminal" evidence="3">
    <location>
        <begin position="43"/>
        <end position="116"/>
    </location>
</feature>
<evidence type="ECO:0000256" key="2">
    <source>
        <dbReference type="SAM" id="SignalP"/>
    </source>
</evidence>
<dbReference type="InterPro" id="IPR049712">
    <property type="entry name" value="Poly_export"/>
</dbReference>
<evidence type="ECO:0000313" key="5">
    <source>
        <dbReference type="EMBL" id="RKT49733.1"/>
    </source>
</evidence>
<comment type="caution">
    <text evidence="5">The sequence shown here is derived from an EMBL/GenBank/DDBJ whole genome shotgun (WGS) entry which is preliminary data.</text>
</comment>
<evidence type="ECO:0000256" key="1">
    <source>
        <dbReference type="ARBA" id="ARBA00022729"/>
    </source>
</evidence>
<dbReference type="Gene3D" id="3.30.1950.10">
    <property type="entry name" value="wza like domain"/>
    <property type="match status" value="1"/>
</dbReference>
<evidence type="ECO:0000259" key="3">
    <source>
        <dbReference type="Pfam" id="PF02563"/>
    </source>
</evidence>
<evidence type="ECO:0000259" key="4">
    <source>
        <dbReference type="Pfam" id="PF10531"/>
    </source>
</evidence>
<gene>
    <name evidence="5" type="ORF">DFR40_3399</name>
</gene>
<sequence>MFFRWLLVFFVSLNLAWAQGQETVPSLSSGGVVPVPLAATGLSNYRLSSGDVLSVRVLGEEDLSKEKVRLTDAGTVSLPALGEVRAFGLTVSDLERAVEDGLRGRYLVNPKVSVSIDEYRPFYINGMVEKPGGYPYQPGLTIRKAASLAGGFRERASLAKIFIIRESDPSQTSSKADLNTLVFPGDIVTVDESFF</sequence>
<evidence type="ECO:0000313" key="6">
    <source>
        <dbReference type="Proteomes" id="UP000270626"/>
    </source>
</evidence>
<name>A0A495VMU8_9RHOO</name>
<accession>A0A495VMU8</accession>
<proteinExistence type="predicted"/>
<feature type="signal peptide" evidence="2">
    <location>
        <begin position="1"/>
        <end position="20"/>
    </location>
</feature>
<dbReference type="AlphaFoldDB" id="A0A495VMU8"/>
<organism evidence="5 6">
    <name type="scientific">Azonexus fungiphilus</name>
    <dbReference type="NCBI Taxonomy" id="146940"/>
    <lineage>
        <taxon>Bacteria</taxon>
        <taxon>Pseudomonadati</taxon>
        <taxon>Pseudomonadota</taxon>
        <taxon>Betaproteobacteria</taxon>
        <taxon>Rhodocyclales</taxon>
        <taxon>Azonexaceae</taxon>
        <taxon>Azonexus</taxon>
    </lineage>
</organism>
<dbReference type="Pfam" id="PF02563">
    <property type="entry name" value="Poly_export"/>
    <property type="match status" value="1"/>
</dbReference>
<dbReference type="InterPro" id="IPR019554">
    <property type="entry name" value="Soluble_ligand-bd"/>
</dbReference>
<protein>
    <submittedName>
        <fullName evidence="5">Polysaccharide export outer membrane protein</fullName>
    </submittedName>
</protein>
<feature type="chain" id="PRO_5019831673" evidence="2">
    <location>
        <begin position="21"/>
        <end position="195"/>
    </location>
</feature>
<dbReference type="PANTHER" id="PTHR33619:SF3">
    <property type="entry name" value="POLYSACCHARIDE EXPORT PROTEIN GFCE-RELATED"/>
    <property type="match status" value="1"/>
</dbReference>
<dbReference type="EMBL" id="RBXP01000020">
    <property type="protein sequence ID" value="RKT49733.1"/>
    <property type="molecule type" value="Genomic_DNA"/>
</dbReference>
<dbReference type="InterPro" id="IPR003715">
    <property type="entry name" value="Poly_export_N"/>
</dbReference>
<dbReference type="PANTHER" id="PTHR33619">
    <property type="entry name" value="POLYSACCHARIDE EXPORT PROTEIN GFCE-RELATED"/>
    <property type="match status" value="1"/>
</dbReference>
<reference evidence="5 6" key="1">
    <citation type="submission" date="2018-10" db="EMBL/GenBank/DDBJ databases">
        <title>Genomic Encyclopedia of Type Strains, Phase IV (KMG-IV): sequencing the most valuable type-strain genomes for metagenomic binning, comparative biology and taxonomic classification.</title>
        <authorList>
            <person name="Goeker M."/>
        </authorList>
    </citation>
    <scope>NUCLEOTIDE SEQUENCE [LARGE SCALE GENOMIC DNA]</scope>
    <source>
        <strain evidence="5 6">DSM 23841</strain>
    </source>
</reference>
<dbReference type="OrthoDB" id="9815244at2"/>
<keyword evidence="6" id="KW-1185">Reference proteome</keyword>
<keyword evidence="1 2" id="KW-0732">Signal</keyword>
<dbReference type="GO" id="GO:0015159">
    <property type="term" value="F:polysaccharide transmembrane transporter activity"/>
    <property type="evidence" value="ECO:0007669"/>
    <property type="project" value="InterPro"/>
</dbReference>
<feature type="domain" description="Soluble ligand binding" evidence="4">
    <location>
        <begin position="122"/>
        <end position="169"/>
    </location>
</feature>
<dbReference type="Proteomes" id="UP000270626">
    <property type="component" value="Unassembled WGS sequence"/>
</dbReference>
<dbReference type="Gene3D" id="3.10.560.10">
    <property type="entry name" value="Outer membrane lipoprotein wza domain like"/>
    <property type="match status" value="1"/>
</dbReference>
<dbReference type="Pfam" id="PF10531">
    <property type="entry name" value="SLBB"/>
    <property type="match status" value="1"/>
</dbReference>